<evidence type="ECO:0000313" key="1">
    <source>
        <dbReference type="EMBL" id="MED6157370.1"/>
    </source>
</evidence>
<name>A0ABU6UAA0_9FABA</name>
<comment type="caution">
    <text evidence="1">The sequence shown here is derived from an EMBL/GenBank/DDBJ whole genome shotgun (WGS) entry which is preliminary data.</text>
</comment>
<proteinExistence type="predicted"/>
<reference evidence="1 2" key="1">
    <citation type="journal article" date="2023" name="Plants (Basel)">
        <title>Bridging the Gap: Combining Genomics and Transcriptomics Approaches to Understand Stylosanthes scabra, an Orphan Legume from the Brazilian Caatinga.</title>
        <authorList>
            <person name="Ferreira-Neto J.R.C."/>
            <person name="da Silva M.D."/>
            <person name="Binneck E."/>
            <person name="de Melo N.F."/>
            <person name="da Silva R.H."/>
            <person name="de Melo A.L.T.M."/>
            <person name="Pandolfi V."/>
            <person name="Bustamante F.O."/>
            <person name="Brasileiro-Vidal A.C."/>
            <person name="Benko-Iseppon A.M."/>
        </authorList>
    </citation>
    <scope>NUCLEOTIDE SEQUENCE [LARGE SCALE GENOMIC DNA]</scope>
    <source>
        <tissue evidence="1">Leaves</tissue>
    </source>
</reference>
<protein>
    <submittedName>
        <fullName evidence="1">Uncharacterized protein</fullName>
    </submittedName>
</protein>
<organism evidence="1 2">
    <name type="scientific">Stylosanthes scabra</name>
    <dbReference type="NCBI Taxonomy" id="79078"/>
    <lineage>
        <taxon>Eukaryota</taxon>
        <taxon>Viridiplantae</taxon>
        <taxon>Streptophyta</taxon>
        <taxon>Embryophyta</taxon>
        <taxon>Tracheophyta</taxon>
        <taxon>Spermatophyta</taxon>
        <taxon>Magnoliopsida</taxon>
        <taxon>eudicotyledons</taxon>
        <taxon>Gunneridae</taxon>
        <taxon>Pentapetalae</taxon>
        <taxon>rosids</taxon>
        <taxon>fabids</taxon>
        <taxon>Fabales</taxon>
        <taxon>Fabaceae</taxon>
        <taxon>Papilionoideae</taxon>
        <taxon>50 kb inversion clade</taxon>
        <taxon>dalbergioids sensu lato</taxon>
        <taxon>Dalbergieae</taxon>
        <taxon>Pterocarpus clade</taxon>
        <taxon>Stylosanthes</taxon>
    </lineage>
</organism>
<dbReference type="Proteomes" id="UP001341840">
    <property type="component" value="Unassembled WGS sequence"/>
</dbReference>
<gene>
    <name evidence="1" type="ORF">PIB30_022496</name>
</gene>
<sequence>MENWDVVHERIIHIDGEEEAIFRNRIQGLGWEFMYKDLVCIIVSMVREFFANFSSAKQDHVFLRGKRIPFTEANIRSYLGIPDEAPDADQEDDFIALTRAYERGDDMNMGEIYSVIGREETNWANDLANNTIPKSINNGIVNPPSLFACRLHWAGVQFFFR</sequence>
<evidence type="ECO:0000313" key="2">
    <source>
        <dbReference type="Proteomes" id="UP001341840"/>
    </source>
</evidence>
<accession>A0ABU6UAA0</accession>
<dbReference type="EMBL" id="JASCZI010120905">
    <property type="protein sequence ID" value="MED6157370.1"/>
    <property type="molecule type" value="Genomic_DNA"/>
</dbReference>
<keyword evidence="2" id="KW-1185">Reference proteome</keyword>